<keyword evidence="2" id="KW-1185">Reference proteome</keyword>
<evidence type="ECO:0000313" key="2">
    <source>
        <dbReference type="Proteomes" id="UP000821845"/>
    </source>
</evidence>
<comment type="caution">
    <text evidence="1">The sequence shown here is derived from an EMBL/GenBank/DDBJ whole genome shotgun (WGS) entry which is preliminary data.</text>
</comment>
<accession>A0ACB7S9B4</accession>
<organism evidence="1 2">
    <name type="scientific">Hyalomma asiaticum</name>
    <name type="common">Tick</name>
    <dbReference type="NCBI Taxonomy" id="266040"/>
    <lineage>
        <taxon>Eukaryota</taxon>
        <taxon>Metazoa</taxon>
        <taxon>Ecdysozoa</taxon>
        <taxon>Arthropoda</taxon>
        <taxon>Chelicerata</taxon>
        <taxon>Arachnida</taxon>
        <taxon>Acari</taxon>
        <taxon>Parasitiformes</taxon>
        <taxon>Ixodida</taxon>
        <taxon>Ixodoidea</taxon>
        <taxon>Ixodidae</taxon>
        <taxon>Hyalomminae</taxon>
        <taxon>Hyalomma</taxon>
    </lineage>
</organism>
<dbReference type="EMBL" id="CM023485">
    <property type="protein sequence ID" value="KAH6931130.1"/>
    <property type="molecule type" value="Genomic_DNA"/>
</dbReference>
<proteinExistence type="predicted"/>
<protein>
    <submittedName>
        <fullName evidence="1">Uncharacterized protein</fullName>
    </submittedName>
</protein>
<evidence type="ECO:0000313" key="1">
    <source>
        <dbReference type="EMBL" id="KAH6931130.1"/>
    </source>
</evidence>
<sequence length="122" mass="14073">MAHRPPEQRLSDDRLFWTMFTAMQSKLHDQRMKQATIVQAIRNLERERECAHQRRRRLMLGAALLRQDTVMRKAISLDKRVAIALYRLATSAEDRTVANLFGGQLVPPRECLTTACQVLDGL</sequence>
<reference evidence="1" key="1">
    <citation type="submission" date="2020-05" db="EMBL/GenBank/DDBJ databases">
        <title>Large-scale comparative analyses of tick genomes elucidate their genetic diversity and vector capacities.</title>
        <authorList>
            <person name="Jia N."/>
            <person name="Wang J."/>
            <person name="Shi W."/>
            <person name="Du L."/>
            <person name="Sun Y."/>
            <person name="Zhan W."/>
            <person name="Jiang J."/>
            <person name="Wang Q."/>
            <person name="Zhang B."/>
            <person name="Ji P."/>
            <person name="Sakyi L.B."/>
            <person name="Cui X."/>
            <person name="Yuan T."/>
            <person name="Jiang B."/>
            <person name="Yang W."/>
            <person name="Lam T.T.-Y."/>
            <person name="Chang Q."/>
            <person name="Ding S."/>
            <person name="Wang X."/>
            <person name="Zhu J."/>
            <person name="Ruan X."/>
            <person name="Zhao L."/>
            <person name="Wei J."/>
            <person name="Que T."/>
            <person name="Du C."/>
            <person name="Cheng J."/>
            <person name="Dai P."/>
            <person name="Han X."/>
            <person name="Huang E."/>
            <person name="Gao Y."/>
            <person name="Liu J."/>
            <person name="Shao H."/>
            <person name="Ye R."/>
            <person name="Li L."/>
            <person name="Wei W."/>
            <person name="Wang X."/>
            <person name="Wang C."/>
            <person name="Yang T."/>
            <person name="Huo Q."/>
            <person name="Li W."/>
            <person name="Guo W."/>
            <person name="Chen H."/>
            <person name="Zhou L."/>
            <person name="Ni X."/>
            <person name="Tian J."/>
            <person name="Zhou Y."/>
            <person name="Sheng Y."/>
            <person name="Liu T."/>
            <person name="Pan Y."/>
            <person name="Xia L."/>
            <person name="Li J."/>
            <person name="Zhao F."/>
            <person name="Cao W."/>
        </authorList>
    </citation>
    <scope>NUCLEOTIDE SEQUENCE</scope>
    <source>
        <strain evidence="1">Hyas-2018</strain>
    </source>
</reference>
<gene>
    <name evidence="1" type="ORF">HPB50_022274</name>
</gene>
<name>A0ACB7S9B4_HYAAI</name>
<dbReference type="Proteomes" id="UP000821845">
    <property type="component" value="Chromosome 5"/>
</dbReference>